<protein>
    <submittedName>
        <fullName evidence="1">Uncharacterized protein</fullName>
    </submittedName>
</protein>
<evidence type="ECO:0000313" key="1">
    <source>
        <dbReference type="EMBL" id="RBP83569.1"/>
    </source>
</evidence>
<proteinExistence type="predicted"/>
<name>A0A366JB23_9GAMM</name>
<dbReference type="InterPro" id="IPR027417">
    <property type="entry name" value="P-loop_NTPase"/>
</dbReference>
<organism evidence="1 2">
    <name type="scientific">Marinomonas rhizomae</name>
    <dbReference type="NCBI Taxonomy" id="491948"/>
    <lineage>
        <taxon>Bacteria</taxon>
        <taxon>Pseudomonadati</taxon>
        <taxon>Pseudomonadota</taxon>
        <taxon>Gammaproteobacteria</taxon>
        <taxon>Oceanospirillales</taxon>
        <taxon>Oceanospirillaceae</taxon>
        <taxon>Marinomonas</taxon>
    </lineage>
</organism>
<sequence length="99" mass="11382">MKLIDAFSHDSEMVPLIDLSRVDPSKNTYTVIVGKNGVGKSRFISRMANYFKEEALNNIYDHTINIFEKHTFDREIIAISTSPFDKFSPQNRTTPTKKI</sequence>
<dbReference type="Proteomes" id="UP000252792">
    <property type="component" value="Unassembled WGS sequence"/>
</dbReference>
<dbReference type="AlphaFoldDB" id="A0A366JB23"/>
<comment type="caution">
    <text evidence="1">The sequence shown here is derived from an EMBL/GenBank/DDBJ whole genome shotgun (WGS) entry which is preliminary data.</text>
</comment>
<dbReference type="EMBL" id="QNSE01000006">
    <property type="protein sequence ID" value="RBP83569.1"/>
    <property type="molecule type" value="Genomic_DNA"/>
</dbReference>
<keyword evidence="2" id="KW-1185">Reference proteome</keyword>
<dbReference type="OrthoDB" id="9816534at2"/>
<gene>
    <name evidence="1" type="ORF">DFP80_106219</name>
</gene>
<accession>A0A366JB23</accession>
<dbReference type="SUPFAM" id="SSF52540">
    <property type="entry name" value="P-loop containing nucleoside triphosphate hydrolases"/>
    <property type="match status" value="1"/>
</dbReference>
<evidence type="ECO:0000313" key="2">
    <source>
        <dbReference type="Proteomes" id="UP000252792"/>
    </source>
</evidence>
<dbReference type="RefSeq" id="WP_113916540.1">
    <property type="nucleotide sequence ID" value="NZ_QNSE01000006.1"/>
</dbReference>
<reference evidence="1 2" key="1">
    <citation type="submission" date="2018-06" db="EMBL/GenBank/DDBJ databases">
        <title>Genomic Encyclopedia of Type Strains, Phase III (KMG-III): the genomes of soil and plant-associated and newly described type strains.</title>
        <authorList>
            <person name="Whitman W."/>
        </authorList>
    </citation>
    <scope>NUCLEOTIDE SEQUENCE [LARGE SCALE GENOMIC DNA]</scope>
    <source>
        <strain evidence="1 2">CECT 7377</strain>
    </source>
</reference>